<dbReference type="EMBL" id="CAMXCT030000635">
    <property type="protein sequence ID" value="CAL4768793.1"/>
    <property type="molecule type" value="Genomic_DNA"/>
</dbReference>
<evidence type="ECO:0000313" key="3">
    <source>
        <dbReference type="EMBL" id="CAI3981481.1"/>
    </source>
</evidence>
<dbReference type="Proteomes" id="UP001152797">
    <property type="component" value="Unassembled WGS sequence"/>
</dbReference>
<keyword evidence="2" id="KW-0812">Transmembrane</keyword>
<keyword evidence="2" id="KW-0472">Membrane</keyword>
<keyword evidence="6" id="KW-1185">Reference proteome</keyword>
<dbReference type="GO" id="GO:0016787">
    <property type="term" value="F:hydrolase activity"/>
    <property type="evidence" value="ECO:0007669"/>
    <property type="project" value="UniProtKB-KW"/>
</dbReference>
<evidence type="ECO:0000313" key="6">
    <source>
        <dbReference type="Proteomes" id="UP001152797"/>
    </source>
</evidence>
<feature type="transmembrane region" description="Helical" evidence="2">
    <location>
        <begin position="198"/>
        <end position="222"/>
    </location>
</feature>
<dbReference type="EMBL" id="CAMXCT020000635">
    <property type="protein sequence ID" value="CAL1134856.1"/>
    <property type="molecule type" value="Genomic_DNA"/>
</dbReference>
<dbReference type="AlphaFoldDB" id="A0A9P1BXV1"/>
<dbReference type="EMBL" id="CAMXCT010000635">
    <property type="protein sequence ID" value="CAI3981481.1"/>
    <property type="molecule type" value="Genomic_DNA"/>
</dbReference>
<gene>
    <name evidence="3" type="ORF">C1SCF055_LOCUS9264</name>
</gene>
<sequence length="447" mass="45084">MAFCLASHAFVSGRSGLERKPTKTGYEVQRGNAAKLFDDASDLLWSATGQALSVGATLGMVFAVTQASVRAEEMKAFGDLESQVTVAKIDRDIKVKELKADAQKVDEFTKSKVRTSEEKFREFTKDFDTKFASTERSIRAGPGVRSVVRKSLQKEKPSGITFTGFEGLPSLPALPALPSLSLPGLGGGSGGAPPTEDAALGVLSGAAISLGVPAVLAAGAVNNRIQEKKREDAERKAREKVDSAATGSILTAVAGIGAAVVVGNFILTNLPAEAPPKQAPSVQTTTTQSADTAAAEKAAAAKAAADKAAAEKAAADKAAADKAAADKAAADKAAADQAAADKAAADKAAADKAAADQAAADKAAADQAAADKAAADKAAADKAAADKAAADKAAADKAAADKAAADKAAADKAAAAKVETPAAPESTTAKIAKKGGYFAYMKEKRQQ</sequence>
<reference evidence="3" key="1">
    <citation type="submission" date="2022-10" db="EMBL/GenBank/DDBJ databases">
        <authorList>
            <person name="Chen Y."/>
            <person name="Dougan E. K."/>
            <person name="Chan C."/>
            <person name="Rhodes N."/>
            <person name="Thang M."/>
        </authorList>
    </citation>
    <scope>NUCLEOTIDE SEQUENCE</scope>
</reference>
<keyword evidence="2" id="KW-1133">Transmembrane helix</keyword>
<evidence type="ECO:0000313" key="5">
    <source>
        <dbReference type="EMBL" id="CAL4768793.1"/>
    </source>
</evidence>
<feature type="compositionally biased region" description="Basic and acidic residues" evidence="1">
    <location>
        <begin position="325"/>
        <end position="334"/>
    </location>
</feature>
<accession>A0A9P1BXV1</accession>
<feature type="transmembrane region" description="Helical" evidence="2">
    <location>
        <begin position="243"/>
        <end position="267"/>
    </location>
</feature>
<evidence type="ECO:0000256" key="2">
    <source>
        <dbReference type="SAM" id="Phobius"/>
    </source>
</evidence>
<feature type="compositionally biased region" description="Low complexity" evidence="1">
    <location>
        <begin position="355"/>
        <end position="372"/>
    </location>
</feature>
<keyword evidence="5" id="KW-0378">Hydrolase</keyword>
<comment type="caution">
    <text evidence="3">The sequence shown here is derived from an EMBL/GenBank/DDBJ whole genome shotgun (WGS) entry which is preliminary data.</text>
</comment>
<dbReference type="OrthoDB" id="447175at2759"/>
<feature type="region of interest" description="Disordered" evidence="1">
    <location>
        <begin position="325"/>
        <end position="381"/>
    </location>
</feature>
<evidence type="ECO:0000256" key="1">
    <source>
        <dbReference type="SAM" id="MobiDB-lite"/>
    </source>
</evidence>
<proteinExistence type="predicted"/>
<name>A0A9P1BXV1_9DINO</name>
<protein>
    <submittedName>
        <fullName evidence="5">Peptidoglycan hydrolase</fullName>
    </submittedName>
</protein>
<reference evidence="4" key="2">
    <citation type="submission" date="2024-04" db="EMBL/GenBank/DDBJ databases">
        <authorList>
            <person name="Chen Y."/>
            <person name="Shah S."/>
            <person name="Dougan E. K."/>
            <person name="Thang M."/>
            <person name="Chan C."/>
        </authorList>
    </citation>
    <scope>NUCLEOTIDE SEQUENCE [LARGE SCALE GENOMIC DNA]</scope>
</reference>
<feature type="compositionally biased region" description="Basic and acidic residues" evidence="1">
    <location>
        <begin position="343"/>
        <end position="354"/>
    </location>
</feature>
<evidence type="ECO:0000313" key="4">
    <source>
        <dbReference type="EMBL" id="CAL1134856.1"/>
    </source>
</evidence>
<organism evidence="3">
    <name type="scientific">Cladocopium goreaui</name>
    <dbReference type="NCBI Taxonomy" id="2562237"/>
    <lineage>
        <taxon>Eukaryota</taxon>
        <taxon>Sar</taxon>
        <taxon>Alveolata</taxon>
        <taxon>Dinophyceae</taxon>
        <taxon>Suessiales</taxon>
        <taxon>Symbiodiniaceae</taxon>
        <taxon>Cladocopium</taxon>
    </lineage>
</organism>